<name>A0A1H2PUE9_9BURK</name>
<proteinExistence type="predicted"/>
<dbReference type="OrthoDB" id="9781034at2"/>
<protein>
    <submittedName>
        <fullName evidence="3">Thiosulfate/3-mercaptopyruvate sulfurtransferase</fullName>
    </submittedName>
</protein>
<dbReference type="GO" id="GO:0016740">
    <property type="term" value="F:transferase activity"/>
    <property type="evidence" value="ECO:0007669"/>
    <property type="project" value="UniProtKB-KW"/>
</dbReference>
<dbReference type="AlphaFoldDB" id="A0A1H2PUE9"/>
<keyword evidence="3" id="KW-0808">Transferase</keyword>
<dbReference type="InterPro" id="IPR051126">
    <property type="entry name" value="Thiosulfate_sulfurtransferase"/>
</dbReference>
<feature type="domain" description="Rhodanese" evidence="2">
    <location>
        <begin position="17"/>
        <end position="125"/>
    </location>
</feature>
<dbReference type="RefSeq" id="WP_091912072.1">
    <property type="nucleotide sequence ID" value="NZ_FNLO01000013.1"/>
</dbReference>
<evidence type="ECO:0000313" key="4">
    <source>
        <dbReference type="Proteomes" id="UP000243719"/>
    </source>
</evidence>
<dbReference type="STRING" id="1770053.SAMN05216551_113124"/>
<accession>A0A1H2PUE9</accession>
<keyword evidence="1" id="KW-0677">Repeat</keyword>
<gene>
    <name evidence="3" type="ORF">SAMN05216551_113124</name>
</gene>
<dbReference type="SUPFAM" id="SSF52821">
    <property type="entry name" value="Rhodanese/Cell cycle control phosphatase"/>
    <property type="match status" value="2"/>
</dbReference>
<evidence type="ECO:0000259" key="2">
    <source>
        <dbReference type="PROSITE" id="PS50206"/>
    </source>
</evidence>
<dbReference type="Proteomes" id="UP000243719">
    <property type="component" value="Unassembled WGS sequence"/>
</dbReference>
<evidence type="ECO:0000313" key="3">
    <source>
        <dbReference type="EMBL" id="SDV50805.1"/>
    </source>
</evidence>
<dbReference type="EMBL" id="FNLO01000013">
    <property type="protein sequence ID" value="SDV50805.1"/>
    <property type="molecule type" value="Genomic_DNA"/>
</dbReference>
<sequence>MSVGLLVDGDWVKAHRHDPDVVLLDVRSLSDYWSGHLPEARPFDPMTLSHYDTSASGLATLAGQYSYIFSLLGIDGSERVVVYENRSDARAARAAWLLEYLGHQAVSILDGGLGSVRDPALTTEVPRYAPKQFVARQRDALVASADEVRARLAEPGVHFVDTRRAAEYYGEEKRAKRIGAIPGAVHRDYTDNIDRHGRFKPASDLRAAYEAFGFKTGDDVIAYCGGGARAAHTYYALRLAGFAAPRNYTGSWGEWGNRDDLPVEQPARLR</sequence>
<dbReference type="Pfam" id="PF00581">
    <property type="entry name" value="Rhodanese"/>
    <property type="match status" value="2"/>
</dbReference>
<dbReference type="InterPro" id="IPR036873">
    <property type="entry name" value="Rhodanese-like_dom_sf"/>
</dbReference>
<dbReference type="SMART" id="SM00450">
    <property type="entry name" value="RHOD"/>
    <property type="match status" value="2"/>
</dbReference>
<organism evidence="3 4">
    <name type="scientific">Chitinasiproducens palmae</name>
    <dbReference type="NCBI Taxonomy" id="1770053"/>
    <lineage>
        <taxon>Bacteria</taxon>
        <taxon>Pseudomonadati</taxon>
        <taxon>Pseudomonadota</taxon>
        <taxon>Betaproteobacteria</taxon>
        <taxon>Burkholderiales</taxon>
        <taxon>Burkholderiaceae</taxon>
        <taxon>Chitinasiproducens</taxon>
    </lineage>
</organism>
<keyword evidence="3" id="KW-0670">Pyruvate</keyword>
<keyword evidence="4" id="KW-1185">Reference proteome</keyword>
<dbReference type="CDD" id="cd01449">
    <property type="entry name" value="TST_Repeat_2"/>
    <property type="match status" value="1"/>
</dbReference>
<dbReference type="PROSITE" id="PS50206">
    <property type="entry name" value="RHODANESE_3"/>
    <property type="match status" value="2"/>
</dbReference>
<reference evidence="4" key="1">
    <citation type="submission" date="2016-09" db="EMBL/GenBank/DDBJ databases">
        <authorList>
            <person name="Varghese N."/>
            <person name="Submissions S."/>
        </authorList>
    </citation>
    <scope>NUCLEOTIDE SEQUENCE [LARGE SCALE GENOMIC DNA]</scope>
    <source>
        <strain evidence="4">JS23</strain>
    </source>
</reference>
<evidence type="ECO:0000256" key="1">
    <source>
        <dbReference type="ARBA" id="ARBA00022737"/>
    </source>
</evidence>
<feature type="domain" description="Rhodanese" evidence="2">
    <location>
        <begin position="153"/>
        <end position="264"/>
    </location>
</feature>
<dbReference type="InterPro" id="IPR001763">
    <property type="entry name" value="Rhodanese-like_dom"/>
</dbReference>
<dbReference type="PANTHER" id="PTHR43855:SF1">
    <property type="entry name" value="THIOSULFATE SULFURTRANSFERASE"/>
    <property type="match status" value="1"/>
</dbReference>
<dbReference type="Gene3D" id="3.40.250.10">
    <property type="entry name" value="Rhodanese-like domain"/>
    <property type="match status" value="2"/>
</dbReference>
<dbReference type="PANTHER" id="PTHR43855">
    <property type="entry name" value="THIOSULFATE SULFURTRANSFERASE"/>
    <property type="match status" value="1"/>
</dbReference>